<dbReference type="Pfam" id="PF00528">
    <property type="entry name" value="BPD_transp_1"/>
    <property type="match status" value="1"/>
</dbReference>
<evidence type="ECO:0000256" key="6">
    <source>
        <dbReference type="ARBA" id="ARBA00023136"/>
    </source>
</evidence>
<dbReference type="Gene3D" id="1.10.3720.10">
    <property type="entry name" value="MetI-like"/>
    <property type="match status" value="1"/>
</dbReference>
<dbReference type="PROSITE" id="PS50928">
    <property type="entry name" value="ABC_TM1"/>
    <property type="match status" value="1"/>
</dbReference>
<dbReference type="InterPro" id="IPR050901">
    <property type="entry name" value="BP-dep_ABC_trans_perm"/>
</dbReference>
<feature type="transmembrane region" description="Helical" evidence="7">
    <location>
        <begin position="16"/>
        <end position="36"/>
    </location>
</feature>
<evidence type="ECO:0000256" key="1">
    <source>
        <dbReference type="ARBA" id="ARBA00004651"/>
    </source>
</evidence>
<dbReference type="GO" id="GO:0005886">
    <property type="term" value="C:plasma membrane"/>
    <property type="evidence" value="ECO:0007669"/>
    <property type="project" value="UniProtKB-SubCell"/>
</dbReference>
<feature type="transmembrane region" description="Helical" evidence="7">
    <location>
        <begin position="113"/>
        <end position="134"/>
    </location>
</feature>
<evidence type="ECO:0000256" key="4">
    <source>
        <dbReference type="ARBA" id="ARBA00022692"/>
    </source>
</evidence>
<keyword evidence="10" id="KW-1185">Reference proteome</keyword>
<dbReference type="eggNOG" id="COG0395">
    <property type="taxonomic scope" value="Bacteria"/>
</dbReference>
<dbReference type="Proteomes" id="UP000006890">
    <property type="component" value="Chromosome"/>
</dbReference>
<keyword evidence="5 7" id="KW-1133">Transmembrane helix</keyword>
<feature type="transmembrane region" description="Helical" evidence="7">
    <location>
        <begin position="79"/>
        <end position="101"/>
    </location>
</feature>
<keyword evidence="6 7" id="KW-0472">Membrane</keyword>
<dbReference type="CDD" id="cd06261">
    <property type="entry name" value="TM_PBP2"/>
    <property type="match status" value="1"/>
</dbReference>
<evidence type="ECO:0000313" key="10">
    <source>
        <dbReference type="Proteomes" id="UP000006890"/>
    </source>
</evidence>
<keyword evidence="2 7" id="KW-0813">Transport</keyword>
<dbReference type="SUPFAM" id="SSF161098">
    <property type="entry name" value="MetI-like"/>
    <property type="match status" value="1"/>
</dbReference>
<comment type="similarity">
    <text evidence="7">Belongs to the binding-protein-dependent transport system permease family.</text>
</comment>
<dbReference type="RefSeq" id="WP_013402639.1">
    <property type="nucleotide sequence ID" value="NC_014652.1"/>
</dbReference>
<sequence length="281" mass="31455">MRKMRRKQQGEKKWKITLVALIPVILIVFPIWYILIGSMMTTPQIFHQPPYLFPPHPKEAIENYSTAIKGIRNAFLNSIIITGGSMLVILILSTPAAFALAKLKLKFKKASSFTLQLIQMLPITSTIIPLYLLFQKINLLNSFIGVIVAISSFGIPFIIIMLIPYMNSFPTALMEAAEIEGASLWVIFTKIVIPLSRPALTTASLFAFLQGWNNFVFPLTLLQDDTLYPLSIRLFTFVGEFGTQWNYLMAGSMIYALPSIILILIGSKFLVTGLTAGAFKE</sequence>
<dbReference type="HOGENOM" id="CLU_016047_1_2_9"/>
<proteinExistence type="inferred from homology"/>
<evidence type="ECO:0000256" key="2">
    <source>
        <dbReference type="ARBA" id="ARBA00022448"/>
    </source>
</evidence>
<comment type="subcellular location">
    <subcellularLocation>
        <location evidence="1 7">Cell membrane</location>
        <topology evidence="1 7">Multi-pass membrane protein</topology>
    </subcellularLocation>
</comment>
<reference key="1">
    <citation type="submission" date="2010-09" db="EMBL/GenBank/DDBJ databases">
        <title>Complete sequence of Caldicellulosiruptor hydrothermalis 108.</title>
        <authorList>
            <consortium name="US DOE Joint Genome Institute"/>
            <person name="Lucas S."/>
            <person name="Copeland A."/>
            <person name="Lapidus A."/>
            <person name="Cheng J.-F."/>
            <person name="Bruce D."/>
            <person name="Goodwin L."/>
            <person name="Pitluck S."/>
            <person name="Davenport K."/>
            <person name="Detter J.C."/>
            <person name="Han C."/>
            <person name="Tapia R."/>
            <person name="Land M."/>
            <person name="Hauser L."/>
            <person name="Chang Y.-J."/>
            <person name="Jeffries C."/>
            <person name="Kyrpides N."/>
            <person name="Ivanova N."/>
            <person name="Mikhailova N."/>
            <person name="Blumer-Schuette S.E."/>
            <person name="Kelly R.M."/>
            <person name="Woyke T."/>
        </authorList>
    </citation>
    <scope>NUCLEOTIDE SEQUENCE</scope>
    <source>
        <strain>108</strain>
    </source>
</reference>
<protein>
    <submittedName>
        <fullName evidence="9">Binding-protein-dependent transport systems inner membrane component</fullName>
    </submittedName>
</protein>
<evidence type="ECO:0000313" key="9">
    <source>
        <dbReference type="EMBL" id="ADQ06438.1"/>
    </source>
</evidence>
<feature type="transmembrane region" description="Helical" evidence="7">
    <location>
        <begin position="140"/>
        <end position="163"/>
    </location>
</feature>
<dbReference type="InterPro" id="IPR000515">
    <property type="entry name" value="MetI-like"/>
</dbReference>
<dbReference type="PANTHER" id="PTHR32243:SF24">
    <property type="entry name" value="DIACETYLCHITOBIOSE UPTAKE SYSTEM PERMEASE PROTEIN NGCG"/>
    <property type="match status" value="1"/>
</dbReference>
<gene>
    <name evidence="9" type="ordered locus">Calhy_0701</name>
</gene>
<evidence type="ECO:0000256" key="7">
    <source>
        <dbReference type="RuleBase" id="RU363032"/>
    </source>
</evidence>
<feature type="transmembrane region" description="Helical" evidence="7">
    <location>
        <begin position="253"/>
        <end position="279"/>
    </location>
</feature>
<dbReference type="KEGG" id="chd:Calhy_0701"/>
<organism evidence="9 10">
    <name type="scientific">Caldicellulosiruptor hydrothermalis (strain DSM 18901 / VKM B-2411 / 108)</name>
    <dbReference type="NCBI Taxonomy" id="632292"/>
    <lineage>
        <taxon>Bacteria</taxon>
        <taxon>Bacillati</taxon>
        <taxon>Bacillota</taxon>
        <taxon>Bacillota incertae sedis</taxon>
        <taxon>Caldicellulosiruptorales</taxon>
        <taxon>Caldicellulosiruptoraceae</taxon>
        <taxon>Caldicellulosiruptor</taxon>
    </lineage>
</organism>
<keyword evidence="3" id="KW-1003">Cell membrane</keyword>
<evidence type="ECO:0000259" key="8">
    <source>
        <dbReference type="PROSITE" id="PS50928"/>
    </source>
</evidence>
<dbReference type="InterPro" id="IPR035906">
    <property type="entry name" value="MetI-like_sf"/>
</dbReference>
<accession>E4QDM1</accession>
<dbReference type="PANTHER" id="PTHR32243">
    <property type="entry name" value="MALTOSE TRANSPORT SYSTEM PERMEASE-RELATED"/>
    <property type="match status" value="1"/>
</dbReference>
<evidence type="ECO:0000256" key="5">
    <source>
        <dbReference type="ARBA" id="ARBA00022989"/>
    </source>
</evidence>
<dbReference type="EMBL" id="CP002219">
    <property type="protein sequence ID" value="ADQ06438.1"/>
    <property type="molecule type" value="Genomic_DNA"/>
</dbReference>
<keyword evidence="4 7" id="KW-0812">Transmembrane</keyword>
<name>E4QDM1_CALH1</name>
<dbReference type="STRING" id="632292.Calhy_0701"/>
<dbReference type="GO" id="GO:0055085">
    <property type="term" value="P:transmembrane transport"/>
    <property type="evidence" value="ECO:0007669"/>
    <property type="project" value="InterPro"/>
</dbReference>
<dbReference type="AlphaFoldDB" id="E4QDM1"/>
<feature type="domain" description="ABC transmembrane type-1" evidence="8">
    <location>
        <begin position="75"/>
        <end position="266"/>
    </location>
</feature>
<evidence type="ECO:0000256" key="3">
    <source>
        <dbReference type="ARBA" id="ARBA00022475"/>
    </source>
</evidence>
<reference evidence="9 10" key="2">
    <citation type="journal article" date="2011" name="J. Bacteriol.">
        <title>Complete genome sequences for the anaerobic, extremely thermophilic plant biomass-degrading bacteria Caldicellulosiruptor hydrothermalis, Caldicellulosiruptor kristjanssonii, Caldicellulosiruptor kronotskyensis, Caldicellulosiruptor owensenis, and Caldicellulosiruptor lactoaceticus.</title>
        <authorList>
            <person name="Blumer-Schuette S.E."/>
            <person name="Ozdemir I."/>
            <person name="Mistry D."/>
            <person name="Lucas S."/>
            <person name="Lapidus A."/>
            <person name="Cheng J.F."/>
            <person name="Goodwin L.A."/>
            <person name="Pitluck S."/>
            <person name="Land M.L."/>
            <person name="Hauser L.J."/>
            <person name="Woyke T."/>
            <person name="Mikhailova N."/>
            <person name="Pati A."/>
            <person name="Kyrpides N.C."/>
            <person name="Ivanova N."/>
            <person name="Detter J.C."/>
            <person name="Walston-Davenport K."/>
            <person name="Han S."/>
            <person name="Adams M.W."/>
            <person name="Kelly R.M."/>
        </authorList>
    </citation>
    <scope>NUCLEOTIDE SEQUENCE [LARGE SCALE GENOMIC DNA]</scope>
    <source>
        <strain evidence="10">DSM 18901 / VKM B-2411 / 108</strain>
    </source>
</reference>
<dbReference type="OrthoDB" id="9771544at2"/>